<protein>
    <recommendedName>
        <fullName evidence="2">Outer membrane channel protein CpnT-like N-terminal domain-containing protein</fullName>
    </recommendedName>
</protein>
<feature type="compositionally biased region" description="Basic and acidic residues" evidence="1">
    <location>
        <begin position="386"/>
        <end position="408"/>
    </location>
</feature>
<name>A0A7W9M3D6_9PSEU</name>
<accession>A0A7W9M3D6</accession>
<gene>
    <name evidence="3" type="ORF">F4560_005611</name>
</gene>
<comment type="caution">
    <text evidence="3">The sequence shown here is derived from an EMBL/GenBank/DDBJ whole genome shotgun (WGS) entry which is preliminary data.</text>
</comment>
<feature type="domain" description="Outer membrane channel protein CpnT-like N-terminal" evidence="2">
    <location>
        <begin position="93"/>
        <end position="213"/>
    </location>
</feature>
<dbReference type="Pfam" id="PF25547">
    <property type="entry name" value="WXG100_2"/>
    <property type="match status" value="1"/>
</dbReference>
<evidence type="ECO:0000259" key="2">
    <source>
        <dbReference type="Pfam" id="PF25547"/>
    </source>
</evidence>
<dbReference type="InterPro" id="IPR057746">
    <property type="entry name" value="CpnT-like_N"/>
</dbReference>
<dbReference type="Proteomes" id="UP000552097">
    <property type="component" value="Unassembled WGS sequence"/>
</dbReference>
<dbReference type="EMBL" id="JACHMO010000001">
    <property type="protein sequence ID" value="MBB5805843.1"/>
    <property type="molecule type" value="Genomic_DNA"/>
</dbReference>
<feature type="region of interest" description="Disordered" evidence="1">
    <location>
        <begin position="1"/>
        <end position="21"/>
    </location>
</feature>
<dbReference type="RefSeq" id="WP_184924682.1">
    <property type="nucleotide sequence ID" value="NZ_JACHMO010000001.1"/>
</dbReference>
<organism evidence="3 4">
    <name type="scientific">Saccharothrix ecbatanensis</name>
    <dbReference type="NCBI Taxonomy" id="1105145"/>
    <lineage>
        <taxon>Bacteria</taxon>
        <taxon>Bacillati</taxon>
        <taxon>Actinomycetota</taxon>
        <taxon>Actinomycetes</taxon>
        <taxon>Pseudonocardiales</taxon>
        <taxon>Pseudonocardiaceae</taxon>
        <taxon>Saccharothrix</taxon>
    </lineage>
</organism>
<evidence type="ECO:0000313" key="3">
    <source>
        <dbReference type="EMBL" id="MBB5805843.1"/>
    </source>
</evidence>
<feature type="region of interest" description="Disordered" evidence="1">
    <location>
        <begin position="386"/>
        <end position="416"/>
    </location>
</feature>
<dbReference type="AlphaFoldDB" id="A0A7W9M3D6"/>
<reference evidence="3 4" key="1">
    <citation type="submission" date="2020-08" db="EMBL/GenBank/DDBJ databases">
        <title>Sequencing the genomes of 1000 actinobacteria strains.</title>
        <authorList>
            <person name="Klenk H.-P."/>
        </authorList>
    </citation>
    <scope>NUCLEOTIDE SEQUENCE [LARGE SCALE GENOMIC DNA]</scope>
    <source>
        <strain evidence="3 4">DSM 45486</strain>
    </source>
</reference>
<keyword evidence="4" id="KW-1185">Reference proteome</keyword>
<evidence type="ECO:0000313" key="4">
    <source>
        <dbReference type="Proteomes" id="UP000552097"/>
    </source>
</evidence>
<sequence length="416" mass="43367">MGDDGLITGIDSSKPAAPDNYAGAGPVESIMQTFDSWDRLGDGDYTEIGLNAAAAGLDLLSLAIDPLGTLATAGIGWLIEHISFLREPLDWLAGNADKIKAAVAKWNQAAGTLDGIAQAHHDAVESQVSGWEQGAADAFRKSQGQLVGETLALSRTCVTVAEQVATAGTITAAVRGMIRDLIAMLIWEVIRNAAIALATSVVSFGSSIAAFAAWTVGRAAVVLGKITQQIAKLMRVITRIMGRLKGLFGSLGDVLKGLGRFGKGAGGGTTQAAGARVPDTPGVKFEGLDNAGKRMEDWGNARPTLGDAGTKLADAGRQFGRAYGDAGNTWQKATDKVPHLSSNRGQAAVDGYTPFKPATRPDGTVAPHSLPSVTDGAFQTKLAADLAREASKQDEVENEGRGGNDHFKRQTGYLDE</sequence>
<evidence type="ECO:0000256" key="1">
    <source>
        <dbReference type="SAM" id="MobiDB-lite"/>
    </source>
</evidence>
<proteinExistence type="predicted"/>